<dbReference type="Proteomes" id="UP000198381">
    <property type="component" value="Unassembled WGS sequence"/>
</dbReference>
<protein>
    <recommendedName>
        <fullName evidence="1">N-acetyltransferase domain-containing protein</fullName>
    </recommendedName>
</protein>
<reference evidence="2 3" key="1">
    <citation type="submission" date="2016-11" db="EMBL/GenBank/DDBJ databases">
        <title>Whole genomes of Flavobacteriaceae.</title>
        <authorList>
            <person name="Stine C."/>
            <person name="Li C."/>
            <person name="Tadesse D."/>
        </authorList>
    </citation>
    <scope>NUCLEOTIDE SEQUENCE [LARGE SCALE GENOMIC DNA]</scope>
    <source>
        <strain evidence="2 3">CCUG 60112</strain>
    </source>
</reference>
<name>A0ABX4CS57_9FLAO</name>
<gene>
    <name evidence="2" type="ORF">B0A81_15285</name>
</gene>
<dbReference type="InterPro" id="IPR016181">
    <property type="entry name" value="Acyl_CoA_acyltransferase"/>
</dbReference>
<dbReference type="EMBL" id="MUHD01000028">
    <property type="protein sequence ID" value="OXB05312.1"/>
    <property type="molecule type" value="Genomic_DNA"/>
</dbReference>
<evidence type="ECO:0000313" key="3">
    <source>
        <dbReference type="Proteomes" id="UP000198381"/>
    </source>
</evidence>
<keyword evidence="3" id="KW-1185">Reference proteome</keyword>
<comment type="caution">
    <text evidence="2">The sequence shown here is derived from an EMBL/GenBank/DDBJ whole genome shotgun (WGS) entry which is preliminary data.</text>
</comment>
<evidence type="ECO:0000313" key="2">
    <source>
        <dbReference type="EMBL" id="OXB05312.1"/>
    </source>
</evidence>
<sequence>MIEKEFILKKYGLTTRLVTEKDAEFIMKLRTDEKLSLFLNETNSNIDDQEKWITQYKIRESRGEEYYFVFLNEDLPIGLCRLYKFEALSFTIGSWIFSSDAPKGTALLGDIITREIGFDLFPQKKLKFDVRKGNRNVLKYQHMFKPEVVDEDAENFYFELHKADFEKYKVKFLRMLTN</sequence>
<dbReference type="Pfam" id="PF13302">
    <property type="entry name" value="Acetyltransf_3"/>
    <property type="match status" value="1"/>
</dbReference>
<dbReference type="SUPFAM" id="SSF55729">
    <property type="entry name" value="Acyl-CoA N-acyltransferases (Nat)"/>
    <property type="match status" value="1"/>
</dbReference>
<accession>A0ABX4CS57</accession>
<organism evidence="2 3">
    <name type="scientific">Flavobacterium plurextorum</name>
    <dbReference type="NCBI Taxonomy" id="1114867"/>
    <lineage>
        <taxon>Bacteria</taxon>
        <taxon>Pseudomonadati</taxon>
        <taxon>Bacteroidota</taxon>
        <taxon>Flavobacteriia</taxon>
        <taxon>Flavobacteriales</taxon>
        <taxon>Flavobacteriaceae</taxon>
        <taxon>Flavobacterium</taxon>
    </lineage>
</organism>
<proteinExistence type="predicted"/>
<evidence type="ECO:0000259" key="1">
    <source>
        <dbReference type="Pfam" id="PF13302"/>
    </source>
</evidence>
<dbReference type="RefSeq" id="WP_089058824.1">
    <property type="nucleotide sequence ID" value="NZ_MUHD01000028.1"/>
</dbReference>
<dbReference type="Gene3D" id="3.40.630.30">
    <property type="match status" value="1"/>
</dbReference>
<feature type="domain" description="N-acetyltransferase" evidence="1">
    <location>
        <begin position="14"/>
        <end position="136"/>
    </location>
</feature>
<dbReference type="InterPro" id="IPR000182">
    <property type="entry name" value="GNAT_dom"/>
</dbReference>